<dbReference type="RefSeq" id="WP_166855744.1">
    <property type="nucleotide sequence ID" value="NZ_JAAIJX010000004.1"/>
</dbReference>
<dbReference type="PANTHER" id="PTHR30055">
    <property type="entry name" value="HTH-TYPE TRANSCRIPTIONAL REGULATOR RUTR"/>
    <property type="match status" value="1"/>
</dbReference>
<dbReference type="InterPro" id="IPR009057">
    <property type="entry name" value="Homeodomain-like_sf"/>
</dbReference>
<dbReference type="InterPro" id="IPR036271">
    <property type="entry name" value="Tet_transcr_reg_TetR-rel_C_sf"/>
</dbReference>
<accession>A0A7T0PYD7</accession>
<organism evidence="4 5">
    <name type="scientific">Actinomyces respiraculi</name>
    <dbReference type="NCBI Taxonomy" id="2744574"/>
    <lineage>
        <taxon>Bacteria</taxon>
        <taxon>Bacillati</taxon>
        <taxon>Actinomycetota</taxon>
        <taxon>Actinomycetes</taxon>
        <taxon>Actinomycetales</taxon>
        <taxon>Actinomycetaceae</taxon>
        <taxon>Actinomyces</taxon>
    </lineage>
</organism>
<keyword evidence="1 2" id="KW-0238">DNA-binding</keyword>
<proteinExistence type="predicted"/>
<gene>
    <name evidence="4" type="ORF">ID810_04370</name>
</gene>
<feature type="domain" description="HTH tetR-type" evidence="3">
    <location>
        <begin position="11"/>
        <end position="71"/>
    </location>
</feature>
<keyword evidence="5" id="KW-1185">Reference proteome</keyword>
<evidence type="ECO:0000256" key="2">
    <source>
        <dbReference type="PROSITE-ProRule" id="PRU00335"/>
    </source>
</evidence>
<dbReference type="SUPFAM" id="SSF48498">
    <property type="entry name" value="Tetracyclin repressor-like, C-terminal domain"/>
    <property type="match status" value="1"/>
</dbReference>
<dbReference type="GO" id="GO:0003700">
    <property type="term" value="F:DNA-binding transcription factor activity"/>
    <property type="evidence" value="ECO:0007669"/>
    <property type="project" value="TreeGrafter"/>
</dbReference>
<dbReference type="PANTHER" id="PTHR30055:SF233">
    <property type="entry name" value="REGULATORY PROTEIN TETR"/>
    <property type="match status" value="1"/>
</dbReference>
<dbReference type="GO" id="GO:0000976">
    <property type="term" value="F:transcription cis-regulatory region binding"/>
    <property type="evidence" value="ECO:0007669"/>
    <property type="project" value="TreeGrafter"/>
</dbReference>
<sequence>MPTPTFANLPEDKRARVLNAMKHEFATCSYTRASVDRMTAAAGISKGSFYQYFEDKRDAYAHLVGGLMRDRLALVDTPVPEASLEQVLTGLVRGSHGFQARDPLGWSVLARAFAPDSPLDPAALTQDDTDLIRWVERAVRRGQDDGELRADVDPATAAWVLVHVMAGLPDHVMRRFGVTAEQAATDGSAFDRPEIAAVAADTVTLLTAALAREEL</sequence>
<dbReference type="InterPro" id="IPR050109">
    <property type="entry name" value="HTH-type_TetR-like_transc_reg"/>
</dbReference>
<feature type="DNA-binding region" description="H-T-H motif" evidence="2">
    <location>
        <begin position="34"/>
        <end position="53"/>
    </location>
</feature>
<dbReference type="AlphaFoldDB" id="A0A7T0PYD7"/>
<evidence type="ECO:0000313" key="4">
    <source>
        <dbReference type="EMBL" id="QPL06550.1"/>
    </source>
</evidence>
<dbReference type="Pfam" id="PF00440">
    <property type="entry name" value="TetR_N"/>
    <property type="match status" value="1"/>
</dbReference>
<dbReference type="SUPFAM" id="SSF46689">
    <property type="entry name" value="Homeodomain-like"/>
    <property type="match status" value="1"/>
</dbReference>
<dbReference type="KEGG" id="arep:ID810_04370"/>
<evidence type="ECO:0000256" key="1">
    <source>
        <dbReference type="ARBA" id="ARBA00023125"/>
    </source>
</evidence>
<protein>
    <submittedName>
        <fullName evidence="4">TetR/AcrR family transcriptional regulator</fullName>
    </submittedName>
</protein>
<name>A0A7T0PYD7_9ACTO</name>
<evidence type="ECO:0000259" key="3">
    <source>
        <dbReference type="PROSITE" id="PS50977"/>
    </source>
</evidence>
<dbReference type="PROSITE" id="PS50977">
    <property type="entry name" value="HTH_TETR_2"/>
    <property type="match status" value="1"/>
</dbReference>
<dbReference type="EMBL" id="CP063989">
    <property type="protein sequence ID" value="QPL06550.1"/>
    <property type="molecule type" value="Genomic_DNA"/>
</dbReference>
<dbReference type="Gene3D" id="1.10.357.10">
    <property type="entry name" value="Tetracycline Repressor, domain 2"/>
    <property type="match status" value="1"/>
</dbReference>
<reference evidence="4 5" key="1">
    <citation type="submission" date="2020-11" db="EMBL/GenBank/DDBJ databases">
        <title>Actinomyces sp. ZJ750.</title>
        <authorList>
            <person name="Zhou J."/>
        </authorList>
    </citation>
    <scope>NUCLEOTIDE SEQUENCE [LARGE SCALE GENOMIC DNA]</scope>
    <source>
        <strain evidence="4 5">ZJ750</strain>
    </source>
</reference>
<evidence type="ECO:0000313" key="5">
    <source>
        <dbReference type="Proteomes" id="UP000594637"/>
    </source>
</evidence>
<dbReference type="Proteomes" id="UP000594637">
    <property type="component" value="Chromosome"/>
</dbReference>
<dbReference type="InterPro" id="IPR001647">
    <property type="entry name" value="HTH_TetR"/>
</dbReference>